<dbReference type="InterPro" id="IPR023575">
    <property type="entry name" value="Ribosomal_uS19_SF"/>
</dbReference>
<dbReference type="InterPro" id="IPR005732">
    <property type="entry name" value="Ribosomal_uS19_bac-type"/>
</dbReference>
<comment type="subcellular location">
    <subcellularLocation>
        <location evidence="1">Mitochondrion</location>
    </subcellularLocation>
</comment>
<dbReference type="PANTHER" id="PTHR11880:SF67">
    <property type="entry name" value="SMALL RIBOSOMAL SUBUNIT PROTEIN US19M"/>
    <property type="match status" value="1"/>
</dbReference>
<dbReference type="GO" id="GO:0000028">
    <property type="term" value="P:ribosomal small subunit assembly"/>
    <property type="evidence" value="ECO:0007669"/>
    <property type="project" value="TreeGrafter"/>
</dbReference>
<dbReference type="PANTHER" id="PTHR11880">
    <property type="entry name" value="RIBOSOMAL PROTEIN S19P FAMILY MEMBER"/>
    <property type="match status" value="1"/>
</dbReference>
<geneLocation type="mitochondrion" evidence="8"/>
<evidence type="ECO:0000256" key="5">
    <source>
        <dbReference type="ARBA" id="ARBA00023274"/>
    </source>
</evidence>
<dbReference type="PRINTS" id="PR00975">
    <property type="entry name" value="RIBOSOMALS19"/>
</dbReference>
<dbReference type="NCBIfam" id="TIGR01050">
    <property type="entry name" value="rpsS_bact"/>
    <property type="match status" value="1"/>
</dbReference>
<gene>
    <name evidence="8" type="primary">rps19</name>
    <name evidence="8" type="ORF">LOBIN_mt052</name>
</gene>
<name>A0A0F7DYY0_9CHLO</name>
<keyword evidence="4 8" id="KW-0496">Mitochondrion</keyword>
<dbReference type="GeneID" id="24284987"/>
<evidence type="ECO:0000256" key="6">
    <source>
        <dbReference type="ARBA" id="ARBA00044183"/>
    </source>
</evidence>
<dbReference type="HAMAP" id="MF_00531">
    <property type="entry name" value="Ribosomal_uS19"/>
    <property type="match status" value="1"/>
</dbReference>
<reference evidence="8" key="1">
    <citation type="journal article" date="2015" name="BMC Genomics">
        <title>The complete mitochondrial genome sequence of the green microalga Lobosphaera (Parietochloris) incisa reveals a new type of palindromic repetitive repeat.</title>
        <authorList>
            <person name="Tourasse N.J."/>
            <person name="Shtaida N."/>
            <person name="Khozin-Goldberg I."/>
            <person name="Boussiba S."/>
            <person name="Vallon O."/>
        </authorList>
    </citation>
    <scope>NUCLEOTIDE SEQUENCE</scope>
    <source>
        <strain evidence="8">SAG 2468</strain>
    </source>
</reference>
<dbReference type="GO" id="GO:0005763">
    <property type="term" value="C:mitochondrial small ribosomal subunit"/>
    <property type="evidence" value="ECO:0007669"/>
    <property type="project" value="TreeGrafter"/>
</dbReference>
<dbReference type="Gene3D" id="3.30.860.10">
    <property type="entry name" value="30s Ribosomal Protein S19, Chain A"/>
    <property type="match status" value="1"/>
</dbReference>
<evidence type="ECO:0000256" key="3">
    <source>
        <dbReference type="ARBA" id="ARBA00022980"/>
    </source>
</evidence>
<evidence type="ECO:0000256" key="1">
    <source>
        <dbReference type="ARBA" id="ARBA00004173"/>
    </source>
</evidence>
<keyword evidence="5 7" id="KW-0687">Ribonucleoprotein</keyword>
<evidence type="ECO:0000256" key="7">
    <source>
        <dbReference type="RuleBase" id="RU003485"/>
    </source>
</evidence>
<evidence type="ECO:0000256" key="4">
    <source>
        <dbReference type="ARBA" id="ARBA00023128"/>
    </source>
</evidence>
<dbReference type="GO" id="GO:0003723">
    <property type="term" value="F:RNA binding"/>
    <property type="evidence" value="ECO:0007669"/>
    <property type="project" value="InterPro"/>
</dbReference>
<accession>A0A0F7DYY0</accession>
<comment type="similarity">
    <text evidence="2 7">Belongs to the universal ribosomal protein uS19 family.</text>
</comment>
<dbReference type="Pfam" id="PF00203">
    <property type="entry name" value="Ribosomal_S19"/>
    <property type="match status" value="1"/>
</dbReference>
<dbReference type="AlphaFoldDB" id="A0A0F7DYY0"/>
<dbReference type="GO" id="GO:0006412">
    <property type="term" value="P:translation"/>
    <property type="evidence" value="ECO:0007669"/>
    <property type="project" value="InterPro"/>
</dbReference>
<dbReference type="PROSITE" id="PS00323">
    <property type="entry name" value="RIBOSOMAL_S19"/>
    <property type="match status" value="1"/>
</dbReference>
<organism evidence="8">
    <name type="scientific">Lobosphaera incisa</name>
    <dbReference type="NCBI Taxonomy" id="312850"/>
    <lineage>
        <taxon>Eukaryota</taxon>
        <taxon>Viridiplantae</taxon>
        <taxon>Chlorophyta</taxon>
        <taxon>core chlorophytes</taxon>
        <taxon>Trebouxiophyceae</taxon>
        <taxon>Trebouxiales</taxon>
        <taxon>Trebouxiaceae</taxon>
        <taxon>Lobosphaera</taxon>
    </lineage>
</organism>
<proteinExistence type="inferred from homology"/>
<dbReference type="InterPro" id="IPR020934">
    <property type="entry name" value="Ribosomal_uS19_CS"/>
</dbReference>
<dbReference type="EMBL" id="KP902678">
    <property type="protein sequence ID" value="AKF78673.1"/>
    <property type="molecule type" value="Genomic_DNA"/>
</dbReference>
<evidence type="ECO:0000256" key="2">
    <source>
        <dbReference type="ARBA" id="ARBA00007345"/>
    </source>
</evidence>
<dbReference type="RefSeq" id="YP_009138115.1">
    <property type="nucleotide sequence ID" value="NC_027060.1"/>
</dbReference>
<keyword evidence="3 7" id="KW-0689">Ribosomal protein</keyword>
<evidence type="ECO:0000313" key="8">
    <source>
        <dbReference type="EMBL" id="AKF78673.1"/>
    </source>
</evidence>
<dbReference type="PIRSF" id="PIRSF002144">
    <property type="entry name" value="Ribosomal_S19"/>
    <property type="match status" value="1"/>
</dbReference>
<dbReference type="GO" id="GO:0003735">
    <property type="term" value="F:structural constituent of ribosome"/>
    <property type="evidence" value="ECO:0007669"/>
    <property type="project" value="InterPro"/>
</dbReference>
<sequence length="107" mass="12362">MARSISKGPFSEILLKKKIPLSSKSAKTDISSSISLNNNLQQRSVYKVWSRRSMILPEYIEQKFLIYNGKTFISLKVDTDMVGHKFGEFANTRKKPIHKTKTNKKKR</sequence>
<dbReference type="SUPFAM" id="SSF54570">
    <property type="entry name" value="Ribosomal protein S19"/>
    <property type="match status" value="1"/>
</dbReference>
<protein>
    <recommendedName>
        <fullName evidence="6">Small ribosomal subunit protein uS19m</fullName>
    </recommendedName>
</protein>
<dbReference type="InterPro" id="IPR002222">
    <property type="entry name" value="Ribosomal_uS19"/>
</dbReference>